<keyword evidence="9" id="KW-1185">Reference proteome</keyword>
<evidence type="ECO:0000256" key="1">
    <source>
        <dbReference type="ARBA" id="ARBA00005894"/>
    </source>
</evidence>
<evidence type="ECO:0000256" key="4">
    <source>
        <dbReference type="ARBA" id="ARBA00022679"/>
    </source>
</evidence>
<evidence type="ECO:0000313" key="9">
    <source>
        <dbReference type="Proteomes" id="UP000231279"/>
    </source>
</evidence>
<evidence type="ECO:0000256" key="2">
    <source>
        <dbReference type="ARBA" id="ARBA00012540"/>
    </source>
</evidence>
<dbReference type="PANTHER" id="PTHR45839:SF25">
    <property type="entry name" value="SUCROSE SYNTHASE"/>
    <property type="match status" value="1"/>
</dbReference>
<dbReference type="Gene3D" id="3.10.450.330">
    <property type="match status" value="1"/>
</dbReference>
<feature type="domain" description="Sucrose synthase N-terminal" evidence="6">
    <location>
        <begin position="10"/>
        <end position="119"/>
    </location>
</feature>
<dbReference type="InterPro" id="IPR056736">
    <property type="entry name" value="SUS_EPBD"/>
</dbReference>
<dbReference type="InterPro" id="IPR056735">
    <property type="entry name" value="SUS_N"/>
</dbReference>
<comment type="similarity">
    <text evidence="1">Belongs to the glycosyltransferase 1 family. Plant sucrose synthase subfamily.</text>
</comment>
<dbReference type="FunFam" id="3.10.450.330:FF:000001">
    <property type="entry name" value="Sucrose synthase"/>
    <property type="match status" value="1"/>
</dbReference>
<dbReference type="Pfam" id="PF24862">
    <property type="entry name" value="SUS_EPBD"/>
    <property type="match status" value="1"/>
</dbReference>
<dbReference type="GO" id="GO:0016157">
    <property type="term" value="F:sucrose synthase activity"/>
    <property type="evidence" value="ECO:0007669"/>
    <property type="project" value="UniProtKB-EC"/>
</dbReference>
<dbReference type="STRING" id="429701.A0A2G9HPI7"/>
<comment type="caution">
    <text evidence="8">The sequence shown here is derived from an EMBL/GenBank/DDBJ whole genome shotgun (WGS) entry which is preliminary data.</text>
</comment>
<dbReference type="Gene3D" id="1.20.120.1230">
    <property type="match status" value="1"/>
</dbReference>
<dbReference type="AlphaFoldDB" id="A0A2G9HPI7"/>
<keyword evidence="4 8" id="KW-0808">Transferase</keyword>
<sequence>MASSSSVAAVDTKPDALRQSRYHMKRCFARFTAKGKRLMKFQHLMDEIEQTIQDKVERSKVLEGSLGDILSATQEAAVVPPYVAFAIRHNPGIWDYVKVHADQLSVEIITSTDYLKFKEMIFDEDWAKNENSLEVDFGAFDTGIPSLTLSSSIGNGLSYVSKFTTSILNKGSESAKALVDYLLTLDHHGEKLMINETLNTVAKLQPALVIAEVFLSAFPKDTPYQNVEQK</sequence>
<dbReference type="PANTHER" id="PTHR45839">
    <property type="match status" value="1"/>
</dbReference>
<dbReference type="Pfam" id="PF24861">
    <property type="entry name" value="SUS_N"/>
    <property type="match status" value="1"/>
</dbReference>
<feature type="domain" description="Sucrose synthase EPBD" evidence="7">
    <location>
        <begin position="155"/>
        <end position="230"/>
    </location>
</feature>
<gene>
    <name evidence="8" type="ORF">CDL12_07883</name>
</gene>
<dbReference type="InterPro" id="IPR012820">
    <property type="entry name" value="Sucrose_synthase_pln/cyn"/>
</dbReference>
<comment type="catalytic activity">
    <reaction evidence="5">
        <text>an NDP-alpha-D-glucose + D-fructose = a ribonucleoside 5'-diphosphate + sucrose + H(+)</text>
        <dbReference type="Rhea" id="RHEA:16241"/>
        <dbReference type="ChEBI" id="CHEBI:15378"/>
        <dbReference type="ChEBI" id="CHEBI:17992"/>
        <dbReference type="ChEBI" id="CHEBI:37721"/>
        <dbReference type="ChEBI" id="CHEBI:57930"/>
        <dbReference type="ChEBI" id="CHEBI:76533"/>
        <dbReference type="EC" id="2.4.1.13"/>
    </reaction>
</comment>
<proteinExistence type="inferred from homology"/>
<evidence type="ECO:0000256" key="3">
    <source>
        <dbReference type="ARBA" id="ARBA00022676"/>
    </source>
</evidence>
<organism evidence="8 9">
    <name type="scientific">Handroanthus impetiginosus</name>
    <dbReference type="NCBI Taxonomy" id="429701"/>
    <lineage>
        <taxon>Eukaryota</taxon>
        <taxon>Viridiplantae</taxon>
        <taxon>Streptophyta</taxon>
        <taxon>Embryophyta</taxon>
        <taxon>Tracheophyta</taxon>
        <taxon>Spermatophyta</taxon>
        <taxon>Magnoliopsida</taxon>
        <taxon>eudicotyledons</taxon>
        <taxon>Gunneridae</taxon>
        <taxon>Pentapetalae</taxon>
        <taxon>asterids</taxon>
        <taxon>lamiids</taxon>
        <taxon>Lamiales</taxon>
        <taxon>Bignoniaceae</taxon>
        <taxon>Crescentiina</taxon>
        <taxon>Tabebuia alliance</taxon>
        <taxon>Handroanthus</taxon>
    </lineage>
</organism>
<keyword evidence="3 8" id="KW-0328">Glycosyltransferase</keyword>
<protein>
    <recommendedName>
        <fullName evidence="2">sucrose synthase</fullName>
        <ecNumber evidence="2">2.4.1.13</ecNumber>
    </recommendedName>
</protein>
<dbReference type="EMBL" id="NKXS01001279">
    <property type="protein sequence ID" value="PIN19442.1"/>
    <property type="molecule type" value="Genomic_DNA"/>
</dbReference>
<dbReference type="OrthoDB" id="1721603at2759"/>
<dbReference type="EC" id="2.4.1.13" evidence="2"/>
<evidence type="ECO:0000313" key="8">
    <source>
        <dbReference type="EMBL" id="PIN19442.1"/>
    </source>
</evidence>
<evidence type="ECO:0000259" key="6">
    <source>
        <dbReference type="Pfam" id="PF24861"/>
    </source>
</evidence>
<dbReference type="GO" id="GO:0005985">
    <property type="term" value="P:sucrose metabolic process"/>
    <property type="evidence" value="ECO:0007669"/>
    <property type="project" value="InterPro"/>
</dbReference>
<accession>A0A2G9HPI7</accession>
<dbReference type="Proteomes" id="UP000231279">
    <property type="component" value="Unassembled WGS sequence"/>
</dbReference>
<reference evidence="9" key="1">
    <citation type="journal article" date="2018" name="Gigascience">
        <title>Genome assembly of the Pink Ipe (Handroanthus impetiginosus, Bignoniaceae), a highly valued, ecologically keystone Neotropical timber forest tree.</title>
        <authorList>
            <person name="Silva-Junior O.B."/>
            <person name="Grattapaglia D."/>
            <person name="Novaes E."/>
            <person name="Collevatti R.G."/>
        </authorList>
    </citation>
    <scope>NUCLEOTIDE SEQUENCE [LARGE SCALE GENOMIC DNA]</scope>
    <source>
        <strain evidence="9">cv. UFG-1</strain>
    </source>
</reference>
<evidence type="ECO:0000259" key="7">
    <source>
        <dbReference type="Pfam" id="PF24862"/>
    </source>
</evidence>
<evidence type="ECO:0000256" key="5">
    <source>
        <dbReference type="ARBA" id="ARBA00049030"/>
    </source>
</evidence>
<name>A0A2G9HPI7_9LAMI</name>